<dbReference type="OrthoDB" id="267323at2759"/>
<dbReference type="SUPFAM" id="SSF53254">
    <property type="entry name" value="Phosphoglycerate mutase-like"/>
    <property type="match status" value="1"/>
</dbReference>
<dbReference type="Pfam" id="PF01591">
    <property type="entry name" value="6PF2K"/>
    <property type="match status" value="1"/>
</dbReference>
<dbReference type="Gene3D" id="2.60.40.10">
    <property type="entry name" value="Immunoglobulins"/>
    <property type="match status" value="1"/>
</dbReference>
<evidence type="ECO:0000259" key="4">
    <source>
        <dbReference type="Pfam" id="PF01591"/>
    </source>
</evidence>
<feature type="compositionally biased region" description="Gly residues" evidence="3">
    <location>
        <begin position="450"/>
        <end position="475"/>
    </location>
</feature>
<dbReference type="GO" id="GO:0005524">
    <property type="term" value="F:ATP binding"/>
    <property type="evidence" value="ECO:0007669"/>
    <property type="project" value="UniProtKB-KW"/>
</dbReference>
<dbReference type="InterPro" id="IPR032640">
    <property type="entry name" value="AMPK1_CBM"/>
</dbReference>
<dbReference type="Gene3D" id="3.40.50.300">
    <property type="entry name" value="P-loop containing nucleotide triphosphate hydrolases"/>
    <property type="match status" value="1"/>
</dbReference>
<evidence type="ECO:0000313" key="6">
    <source>
        <dbReference type="EMBL" id="CBJ26821.1"/>
    </source>
</evidence>
<evidence type="ECO:0000313" key="7">
    <source>
        <dbReference type="Proteomes" id="UP000002630"/>
    </source>
</evidence>
<feature type="compositionally biased region" description="Basic and acidic residues" evidence="3">
    <location>
        <begin position="1"/>
        <end position="10"/>
    </location>
</feature>
<dbReference type="PROSITE" id="PS00175">
    <property type="entry name" value="PG_MUTASE"/>
    <property type="match status" value="1"/>
</dbReference>
<dbReference type="eggNOG" id="KOG0234">
    <property type="taxonomic scope" value="Eukaryota"/>
</dbReference>
<dbReference type="GO" id="GO:0006000">
    <property type="term" value="P:fructose metabolic process"/>
    <property type="evidence" value="ECO:0007669"/>
    <property type="project" value="InterPro"/>
</dbReference>
<keyword evidence="1" id="KW-0547">Nucleotide-binding</keyword>
<dbReference type="PRINTS" id="PR00991">
    <property type="entry name" value="6PFRUCTKNASE"/>
</dbReference>
<dbReference type="Pfam" id="PF16561">
    <property type="entry name" value="AMPK1_CBM"/>
    <property type="match status" value="1"/>
</dbReference>
<dbReference type="InterPro" id="IPR029033">
    <property type="entry name" value="His_PPase_superfam"/>
</dbReference>
<keyword evidence="7" id="KW-1185">Reference proteome</keyword>
<dbReference type="SUPFAM" id="SSF81296">
    <property type="entry name" value="E set domains"/>
    <property type="match status" value="1"/>
</dbReference>
<dbReference type="STRING" id="2880.D7G2J6"/>
<dbReference type="Proteomes" id="UP000002630">
    <property type="component" value="Linkage Group LG23"/>
</dbReference>
<dbReference type="AlphaFoldDB" id="D7G2J6"/>
<evidence type="ECO:0000259" key="5">
    <source>
        <dbReference type="Pfam" id="PF16561"/>
    </source>
</evidence>
<dbReference type="GO" id="GO:0006003">
    <property type="term" value="P:fructose 2,6-bisphosphate metabolic process"/>
    <property type="evidence" value="ECO:0007669"/>
    <property type="project" value="InterPro"/>
</dbReference>
<evidence type="ECO:0000256" key="1">
    <source>
        <dbReference type="ARBA" id="ARBA00022741"/>
    </source>
</evidence>
<name>D7G2J6_ECTSI</name>
<dbReference type="FunFam" id="3.40.50.300:FF:000644">
    <property type="entry name" value="GpmB, Fructose-2,6-bisphosphatase"/>
    <property type="match status" value="1"/>
</dbReference>
<feature type="compositionally biased region" description="Low complexity" evidence="3">
    <location>
        <begin position="11"/>
        <end position="20"/>
    </location>
</feature>
<dbReference type="Pfam" id="PF00300">
    <property type="entry name" value="His_Phos_1"/>
    <property type="match status" value="1"/>
</dbReference>
<dbReference type="GO" id="GO:0005829">
    <property type="term" value="C:cytosol"/>
    <property type="evidence" value="ECO:0007669"/>
    <property type="project" value="TreeGrafter"/>
</dbReference>
<accession>D7G2J6</accession>
<evidence type="ECO:0000256" key="3">
    <source>
        <dbReference type="SAM" id="MobiDB-lite"/>
    </source>
</evidence>
<sequence length="545" mass="59590">MSDNNKDKSCRSSSSSGGTSEVLFRWPDSGGASNVCVSGAWCGWSETGTRLSSAEDKDGRVLFSGTVLLPRGNHKFRFVVDGEWRHDPKLPTERDEATGEVCNVVKVSPKGDLRVRLPEQGTALLGGGGGGGQQDDCLEQASQATRMARVMMSRRRREVEASSLAAVGACLVSSSVRKDGKLIVAMVGLPGRGKSFVARSILRHLDWMGLKSRIFSTKDRRRKEIAVYEPVNYFDAGGEGEKIRERLAAEMLAEALEALQSDIDIAIYDASNINSERRRVLNNTVAASGLHAKVVFIESICKDEELVRRNIVAIQESSPEYVQKTVEEVERDVRSRIERYERIYEPLDAEEGDSFIKLIDAGSQMVTNLISGYIPGRITLLCLNLHLKPRPIWMSRHGESEFNMQGRIGGDAPLTAAGKVYAGRLDEFMSKLYPPRRKRQGDAAASACGPDGGGGGRDGLGGRGAGGGEGGGVEGDNGEDLVVWTSTMLRTGQTVAPMTLHREVMKWSQLTEINAGLMDSLTYEHVAAEMPAEYEARQKDKLRYR</sequence>
<dbReference type="InterPro" id="IPR014756">
    <property type="entry name" value="Ig_E-set"/>
</dbReference>
<dbReference type="PANTHER" id="PTHR10606">
    <property type="entry name" value="6-PHOSPHOFRUCTO-2-KINASE/FRUCTOSE-2,6-BISPHOSPHATASE"/>
    <property type="match status" value="1"/>
</dbReference>
<dbReference type="CDD" id="cd07040">
    <property type="entry name" value="HP"/>
    <property type="match status" value="1"/>
</dbReference>
<dbReference type="InterPro" id="IPR027417">
    <property type="entry name" value="P-loop_NTPase"/>
</dbReference>
<dbReference type="EMBL" id="FN649748">
    <property type="protein sequence ID" value="CBJ26821.1"/>
    <property type="molecule type" value="Genomic_DNA"/>
</dbReference>
<dbReference type="InterPro" id="IPR001345">
    <property type="entry name" value="PG/BPGM_mutase_AS"/>
</dbReference>
<dbReference type="PANTHER" id="PTHR10606:SF44">
    <property type="entry name" value="6-PHOSPHOFRUCTO 2-KINASE_FRUCTOSE 2,6-BISPHOSPHATASE LONG FORM"/>
    <property type="match status" value="1"/>
</dbReference>
<organism evidence="6 7">
    <name type="scientific">Ectocarpus siliculosus</name>
    <name type="common">Brown alga</name>
    <name type="synonym">Conferva siliculosa</name>
    <dbReference type="NCBI Taxonomy" id="2880"/>
    <lineage>
        <taxon>Eukaryota</taxon>
        <taxon>Sar</taxon>
        <taxon>Stramenopiles</taxon>
        <taxon>Ochrophyta</taxon>
        <taxon>PX clade</taxon>
        <taxon>Phaeophyceae</taxon>
        <taxon>Ectocarpales</taxon>
        <taxon>Ectocarpaceae</taxon>
        <taxon>Ectocarpus</taxon>
    </lineage>
</organism>
<dbReference type="GO" id="GO:0004331">
    <property type="term" value="F:fructose-2,6-bisphosphate 2-phosphatase activity"/>
    <property type="evidence" value="ECO:0007669"/>
    <property type="project" value="TreeGrafter"/>
</dbReference>
<evidence type="ECO:0008006" key="8">
    <source>
        <dbReference type="Google" id="ProtNLM"/>
    </source>
</evidence>
<dbReference type="CDD" id="cd02859">
    <property type="entry name" value="E_set_AMPKbeta_like_N"/>
    <property type="match status" value="1"/>
</dbReference>
<feature type="region of interest" description="Disordered" evidence="3">
    <location>
        <begin position="436"/>
        <end position="477"/>
    </location>
</feature>
<dbReference type="InParanoid" id="D7G2J6"/>
<feature type="domain" description="6-phosphofructo-2-kinase" evidence="4">
    <location>
        <begin position="176"/>
        <end position="389"/>
    </location>
</feature>
<feature type="domain" description="AMP-activated protein kinase glycogen-binding" evidence="5">
    <location>
        <begin position="22"/>
        <end position="110"/>
    </location>
</feature>
<reference evidence="6 7" key="1">
    <citation type="journal article" date="2010" name="Nature">
        <title>The Ectocarpus genome and the independent evolution of multicellularity in brown algae.</title>
        <authorList>
            <person name="Cock J.M."/>
            <person name="Sterck L."/>
            <person name="Rouze P."/>
            <person name="Scornet D."/>
            <person name="Allen A.E."/>
            <person name="Amoutzias G."/>
            <person name="Anthouard V."/>
            <person name="Artiguenave F."/>
            <person name="Aury J.M."/>
            <person name="Badger J.H."/>
            <person name="Beszteri B."/>
            <person name="Billiau K."/>
            <person name="Bonnet E."/>
            <person name="Bothwell J.H."/>
            <person name="Bowler C."/>
            <person name="Boyen C."/>
            <person name="Brownlee C."/>
            <person name="Carrano C.J."/>
            <person name="Charrier B."/>
            <person name="Cho G.Y."/>
            <person name="Coelho S.M."/>
            <person name="Collen J."/>
            <person name="Corre E."/>
            <person name="Da Silva C."/>
            <person name="Delage L."/>
            <person name="Delaroque N."/>
            <person name="Dittami S.M."/>
            <person name="Doulbeau S."/>
            <person name="Elias M."/>
            <person name="Farnham G."/>
            <person name="Gachon C.M."/>
            <person name="Gschloessl B."/>
            <person name="Heesch S."/>
            <person name="Jabbari K."/>
            <person name="Jubin C."/>
            <person name="Kawai H."/>
            <person name="Kimura K."/>
            <person name="Kloareg B."/>
            <person name="Kupper F.C."/>
            <person name="Lang D."/>
            <person name="Le Bail A."/>
            <person name="Leblanc C."/>
            <person name="Lerouge P."/>
            <person name="Lohr M."/>
            <person name="Lopez P.J."/>
            <person name="Martens C."/>
            <person name="Maumus F."/>
            <person name="Michel G."/>
            <person name="Miranda-Saavedra D."/>
            <person name="Morales J."/>
            <person name="Moreau H."/>
            <person name="Motomura T."/>
            <person name="Nagasato C."/>
            <person name="Napoli C.A."/>
            <person name="Nelson D.R."/>
            <person name="Nyvall-Collen P."/>
            <person name="Peters A.F."/>
            <person name="Pommier C."/>
            <person name="Potin P."/>
            <person name="Poulain J."/>
            <person name="Quesneville H."/>
            <person name="Read B."/>
            <person name="Rensing S.A."/>
            <person name="Ritter A."/>
            <person name="Rousvoal S."/>
            <person name="Samanta M."/>
            <person name="Samson G."/>
            <person name="Schroeder D.C."/>
            <person name="Segurens B."/>
            <person name="Strittmatter M."/>
            <person name="Tonon T."/>
            <person name="Tregear J.W."/>
            <person name="Valentin K."/>
            <person name="von Dassow P."/>
            <person name="Yamagishi T."/>
            <person name="Van de Peer Y."/>
            <person name="Wincker P."/>
        </authorList>
    </citation>
    <scope>NUCLEOTIDE SEQUENCE [LARGE SCALE GENOMIC DNA]</scope>
    <source>
        <strain evidence="7">Ec32 / CCAP1310/4</strain>
    </source>
</reference>
<keyword evidence="2" id="KW-0067">ATP-binding</keyword>
<protein>
    <recommendedName>
        <fullName evidence="8">AMP-activated protein kinase glycogen-binding domain-containing protein</fullName>
    </recommendedName>
</protein>
<evidence type="ECO:0000256" key="2">
    <source>
        <dbReference type="ARBA" id="ARBA00022840"/>
    </source>
</evidence>
<dbReference type="EMBL" id="FN648685">
    <property type="protein sequence ID" value="CBJ26821.1"/>
    <property type="molecule type" value="Genomic_DNA"/>
</dbReference>
<dbReference type="InterPro" id="IPR013079">
    <property type="entry name" value="6Phosfructo_kin"/>
</dbReference>
<dbReference type="InterPro" id="IPR003094">
    <property type="entry name" value="6Pfruct_kin"/>
</dbReference>
<proteinExistence type="predicted"/>
<dbReference type="SUPFAM" id="SSF52540">
    <property type="entry name" value="P-loop containing nucleoside triphosphate hydrolases"/>
    <property type="match status" value="1"/>
</dbReference>
<dbReference type="InterPro" id="IPR013078">
    <property type="entry name" value="His_Pase_superF_clade-1"/>
</dbReference>
<dbReference type="InterPro" id="IPR013783">
    <property type="entry name" value="Ig-like_fold"/>
</dbReference>
<dbReference type="GO" id="GO:0003873">
    <property type="term" value="F:6-phosphofructo-2-kinase activity"/>
    <property type="evidence" value="ECO:0007669"/>
    <property type="project" value="InterPro"/>
</dbReference>
<gene>
    <name evidence="6" type="ORF">Esi_0048_0004</name>
</gene>
<feature type="region of interest" description="Disordered" evidence="3">
    <location>
        <begin position="1"/>
        <end position="22"/>
    </location>
</feature>
<dbReference type="Gene3D" id="3.40.50.1240">
    <property type="entry name" value="Phosphoglycerate mutase-like"/>
    <property type="match status" value="1"/>
</dbReference>